<comment type="caution">
    <text evidence="2">The sequence shown here is derived from an EMBL/GenBank/DDBJ whole genome shotgun (WGS) entry which is preliminary data.</text>
</comment>
<dbReference type="Gene3D" id="3.10.110.10">
    <property type="entry name" value="Ubiquitin Conjugating Enzyme"/>
    <property type="match status" value="1"/>
</dbReference>
<gene>
    <name evidence="2" type="ORF">SteCoe_22969</name>
</gene>
<organism evidence="2 3">
    <name type="scientific">Stentor coeruleus</name>
    <dbReference type="NCBI Taxonomy" id="5963"/>
    <lineage>
        <taxon>Eukaryota</taxon>
        <taxon>Sar</taxon>
        <taxon>Alveolata</taxon>
        <taxon>Ciliophora</taxon>
        <taxon>Postciliodesmatophora</taxon>
        <taxon>Heterotrichea</taxon>
        <taxon>Heterotrichida</taxon>
        <taxon>Stentoridae</taxon>
        <taxon>Stentor</taxon>
    </lineage>
</organism>
<proteinExistence type="predicted"/>
<dbReference type="Pfam" id="PF00179">
    <property type="entry name" value="UQ_con"/>
    <property type="match status" value="1"/>
</dbReference>
<dbReference type="Proteomes" id="UP000187209">
    <property type="component" value="Unassembled WGS sequence"/>
</dbReference>
<dbReference type="InterPro" id="IPR016135">
    <property type="entry name" value="UBQ-conjugating_enzyme/RWD"/>
</dbReference>
<dbReference type="InterPro" id="IPR000608">
    <property type="entry name" value="UBC"/>
</dbReference>
<evidence type="ECO:0000313" key="3">
    <source>
        <dbReference type="Proteomes" id="UP000187209"/>
    </source>
</evidence>
<dbReference type="OrthoDB" id="9973183at2759"/>
<keyword evidence="3" id="KW-1185">Reference proteome</keyword>
<dbReference type="SMART" id="SM00212">
    <property type="entry name" value="UBCc"/>
    <property type="match status" value="1"/>
</dbReference>
<name>A0A1R2BL29_9CILI</name>
<dbReference type="AlphaFoldDB" id="A0A1R2BL29"/>
<protein>
    <recommendedName>
        <fullName evidence="1">UBC core domain-containing protein</fullName>
    </recommendedName>
</protein>
<dbReference type="SUPFAM" id="SSF54495">
    <property type="entry name" value="UBC-like"/>
    <property type="match status" value="1"/>
</dbReference>
<sequence length="146" mass="17162">MSKKFISKRYEEFLEEKHEEFILTPKDESLLFFTGCIKGVKGTPYENGVFHFEMELPTVFPFKPPTFKFTTPIYHPNIRSSGNLSCNILVYEWSPVYAKFGVLLFAIQSFLDDPDPEEGFELKNHWIDNLEDARKTARIWTYLYAT</sequence>
<dbReference type="PANTHER" id="PTHR24067">
    <property type="entry name" value="UBIQUITIN-CONJUGATING ENZYME E2"/>
    <property type="match status" value="1"/>
</dbReference>
<dbReference type="InterPro" id="IPR050113">
    <property type="entry name" value="Ub_conjugating_enzyme"/>
</dbReference>
<dbReference type="EMBL" id="MPUH01000575">
    <property type="protein sequence ID" value="OMJ77450.1"/>
    <property type="molecule type" value="Genomic_DNA"/>
</dbReference>
<accession>A0A1R2BL29</accession>
<reference evidence="2 3" key="1">
    <citation type="submission" date="2016-11" db="EMBL/GenBank/DDBJ databases">
        <title>The macronuclear genome of Stentor coeruleus: a giant cell with tiny introns.</title>
        <authorList>
            <person name="Slabodnick M."/>
            <person name="Ruby J.G."/>
            <person name="Reiff S.B."/>
            <person name="Swart E.C."/>
            <person name="Gosai S."/>
            <person name="Prabakaran S."/>
            <person name="Witkowska E."/>
            <person name="Larue G.E."/>
            <person name="Fisher S."/>
            <person name="Freeman R.M."/>
            <person name="Gunawardena J."/>
            <person name="Chu W."/>
            <person name="Stover N.A."/>
            <person name="Gregory B.D."/>
            <person name="Nowacki M."/>
            <person name="Derisi J."/>
            <person name="Roy S.W."/>
            <person name="Marshall W.F."/>
            <person name="Sood P."/>
        </authorList>
    </citation>
    <scope>NUCLEOTIDE SEQUENCE [LARGE SCALE GENOMIC DNA]</scope>
    <source>
        <strain evidence="2">WM001</strain>
    </source>
</reference>
<evidence type="ECO:0000313" key="2">
    <source>
        <dbReference type="EMBL" id="OMJ77450.1"/>
    </source>
</evidence>
<feature type="domain" description="UBC core" evidence="1">
    <location>
        <begin position="1"/>
        <end position="146"/>
    </location>
</feature>
<evidence type="ECO:0000259" key="1">
    <source>
        <dbReference type="PROSITE" id="PS50127"/>
    </source>
</evidence>
<dbReference type="PROSITE" id="PS50127">
    <property type="entry name" value="UBC_2"/>
    <property type="match status" value="1"/>
</dbReference>